<dbReference type="PANTHER" id="PTHR42924:SF3">
    <property type="entry name" value="POLYMERASE_HISTIDINOL PHOSPHATASE N-TERMINAL DOMAIN-CONTAINING PROTEIN"/>
    <property type="match status" value="1"/>
</dbReference>
<dbReference type="Gene3D" id="1.10.150.650">
    <property type="match status" value="1"/>
</dbReference>
<dbReference type="InterPro" id="IPR004013">
    <property type="entry name" value="PHP_dom"/>
</dbReference>
<dbReference type="GO" id="GO:0035312">
    <property type="term" value="F:5'-3' DNA exonuclease activity"/>
    <property type="evidence" value="ECO:0007669"/>
    <property type="project" value="TreeGrafter"/>
</dbReference>
<protein>
    <recommendedName>
        <fullName evidence="1">Polymerase/histidinol phosphatase N-terminal domain-containing protein</fullName>
    </recommendedName>
</protein>
<dbReference type="GO" id="GO:0004534">
    <property type="term" value="F:5'-3' RNA exonuclease activity"/>
    <property type="evidence" value="ECO:0007669"/>
    <property type="project" value="TreeGrafter"/>
</dbReference>
<accession>A0AB73T924</accession>
<evidence type="ECO:0000313" key="2">
    <source>
        <dbReference type="EMBL" id="PWJ78733.1"/>
    </source>
</evidence>
<dbReference type="InterPro" id="IPR052018">
    <property type="entry name" value="PHP_domain"/>
</dbReference>
<evidence type="ECO:0000313" key="3">
    <source>
        <dbReference type="Proteomes" id="UP000245412"/>
    </source>
</evidence>
<dbReference type="Proteomes" id="UP000245412">
    <property type="component" value="Unassembled WGS sequence"/>
</dbReference>
<keyword evidence="3" id="KW-1185">Reference proteome</keyword>
<proteinExistence type="predicted"/>
<name>A0AB73T924_9FIRM</name>
<reference evidence="2 3" key="1">
    <citation type="submission" date="2018-05" db="EMBL/GenBank/DDBJ databases">
        <authorList>
            <person name="Goeker M."/>
            <person name="Huntemann M."/>
            <person name="Clum A."/>
            <person name="Pillay M."/>
            <person name="Palaniappan K."/>
            <person name="Varghese N."/>
            <person name="Mikhailova N."/>
            <person name="Stamatis D."/>
            <person name="Reddy T."/>
            <person name="Daum C."/>
            <person name="Shapiro N."/>
            <person name="Ivanova N."/>
            <person name="Kyrpides N."/>
            <person name="Woyke T."/>
        </authorList>
    </citation>
    <scope>NUCLEOTIDE SEQUENCE [LARGE SCALE GENOMIC DNA]</scope>
    <source>
        <strain evidence="2 3">DSM 26524</strain>
    </source>
</reference>
<sequence length="285" mass="32525">MKYIDLHVHSNESDGTYTPSELVDYAIEKGLAAFALTDHDTTKGLAEAIRASRGKPVEVIPGIEFSTEYEGRDIHIVGLDFDYEDQEFQSQLKRFRDSRDLRNEKMIRKLNEAGIKLTWEDMEKRFGEAVWTRAHFARYMLDEGYIRDMSEAFERYIGDGCTCYVPREKVTPHQAVRLVRRAGGIPVLAHPLQYHLQPEKLKELVCELKKSGLLGLEAVYSTHRGYEEDEMRRLARISGLCISGGSDFHGSNKPAIDLGCGRGNLKIPYEILKQLRAARDNDSLR</sequence>
<dbReference type="SMART" id="SM00481">
    <property type="entry name" value="POLIIIAc"/>
    <property type="match status" value="1"/>
</dbReference>
<dbReference type="PANTHER" id="PTHR42924">
    <property type="entry name" value="EXONUCLEASE"/>
    <property type="match status" value="1"/>
</dbReference>
<dbReference type="Gene3D" id="3.20.20.140">
    <property type="entry name" value="Metal-dependent hydrolases"/>
    <property type="match status" value="1"/>
</dbReference>
<dbReference type="AlphaFoldDB" id="A0AB73T924"/>
<gene>
    <name evidence="2" type="ORF">C7383_101101</name>
</gene>
<evidence type="ECO:0000259" key="1">
    <source>
        <dbReference type="SMART" id="SM00481"/>
    </source>
</evidence>
<feature type="domain" description="Polymerase/histidinol phosphatase N-terminal" evidence="1">
    <location>
        <begin position="4"/>
        <end position="69"/>
    </location>
</feature>
<dbReference type="InterPro" id="IPR016195">
    <property type="entry name" value="Pol/histidinol_Pase-like"/>
</dbReference>
<dbReference type="CDD" id="cd07438">
    <property type="entry name" value="PHP_HisPPase_AMP"/>
    <property type="match status" value="1"/>
</dbReference>
<comment type="caution">
    <text evidence="2">The sequence shown here is derived from an EMBL/GenBank/DDBJ whole genome shotgun (WGS) entry which is preliminary data.</text>
</comment>
<dbReference type="Pfam" id="PF02811">
    <property type="entry name" value="PHP"/>
    <property type="match status" value="1"/>
</dbReference>
<dbReference type="RefSeq" id="WP_257497436.1">
    <property type="nucleotide sequence ID" value="NZ_JANKBI010000001.1"/>
</dbReference>
<dbReference type="EMBL" id="QGGY01000001">
    <property type="protein sequence ID" value="PWJ78733.1"/>
    <property type="molecule type" value="Genomic_DNA"/>
</dbReference>
<dbReference type="SUPFAM" id="SSF89550">
    <property type="entry name" value="PHP domain-like"/>
    <property type="match status" value="1"/>
</dbReference>
<organism evidence="2 3">
    <name type="scientific">Murimonas intestini</name>
    <dbReference type="NCBI Taxonomy" id="1337051"/>
    <lineage>
        <taxon>Bacteria</taxon>
        <taxon>Bacillati</taxon>
        <taxon>Bacillota</taxon>
        <taxon>Clostridia</taxon>
        <taxon>Lachnospirales</taxon>
        <taxon>Lachnospiraceae</taxon>
        <taxon>Murimonas</taxon>
    </lineage>
</organism>
<dbReference type="InterPro" id="IPR003141">
    <property type="entry name" value="Pol/His_phosphatase_N"/>
</dbReference>